<reference evidence="2 3" key="1">
    <citation type="journal article" date="2015" name="BMC Genomics">
        <title>Gene expression during zombie ant biting behavior reflects the complexity underlying fungal parasitic behavioral manipulation.</title>
        <authorList>
            <person name="de Bekker C."/>
            <person name="Ohm R.A."/>
            <person name="Loreto R.G."/>
            <person name="Sebastian A."/>
            <person name="Albert I."/>
            <person name="Merrow M."/>
            <person name="Brachmann A."/>
            <person name="Hughes D.P."/>
        </authorList>
    </citation>
    <scope>NUCLEOTIDE SEQUENCE [LARGE SCALE GENOMIC DNA]</scope>
    <source>
        <strain evidence="2 3">SC16a</strain>
    </source>
</reference>
<protein>
    <submittedName>
        <fullName evidence="2">Uncharacterized protein</fullName>
    </submittedName>
</protein>
<evidence type="ECO:0000313" key="2">
    <source>
        <dbReference type="EMBL" id="PFH60285.1"/>
    </source>
</evidence>
<dbReference type="EMBL" id="LAZP02000138">
    <property type="protein sequence ID" value="PFH60285.1"/>
    <property type="molecule type" value="Genomic_DNA"/>
</dbReference>
<reference evidence="2 3" key="2">
    <citation type="journal article" date="2017" name="Sci. Rep.">
        <title>Ant-infecting Ophiocordyceps genomes reveal a high diversity of potential behavioral manipulation genes and a possible major role for enterotoxins.</title>
        <authorList>
            <person name="de Bekker C."/>
            <person name="Ohm R.A."/>
            <person name="Evans H.C."/>
            <person name="Brachmann A."/>
            <person name="Hughes D.P."/>
        </authorList>
    </citation>
    <scope>NUCLEOTIDE SEQUENCE [LARGE SCALE GENOMIC DNA]</scope>
    <source>
        <strain evidence="2 3">SC16a</strain>
    </source>
</reference>
<accession>A0A2A9PFL5</accession>
<evidence type="ECO:0000313" key="3">
    <source>
        <dbReference type="Proteomes" id="UP000037136"/>
    </source>
</evidence>
<dbReference type="AlphaFoldDB" id="A0A2A9PFL5"/>
<keyword evidence="3" id="KW-1185">Reference proteome</keyword>
<name>A0A2A9PFL5_OPHUN</name>
<feature type="compositionally biased region" description="Low complexity" evidence="1">
    <location>
        <begin position="45"/>
        <end position="58"/>
    </location>
</feature>
<organism evidence="2 3">
    <name type="scientific">Ophiocordyceps unilateralis</name>
    <name type="common">Zombie-ant fungus</name>
    <name type="synonym">Torrubia unilateralis</name>
    <dbReference type="NCBI Taxonomy" id="268505"/>
    <lineage>
        <taxon>Eukaryota</taxon>
        <taxon>Fungi</taxon>
        <taxon>Dikarya</taxon>
        <taxon>Ascomycota</taxon>
        <taxon>Pezizomycotina</taxon>
        <taxon>Sordariomycetes</taxon>
        <taxon>Hypocreomycetidae</taxon>
        <taxon>Hypocreales</taxon>
        <taxon>Ophiocordycipitaceae</taxon>
        <taxon>Ophiocordyceps</taxon>
    </lineage>
</organism>
<feature type="region of interest" description="Disordered" evidence="1">
    <location>
        <begin position="1"/>
        <end position="84"/>
    </location>
</feature>
<feature type="compositionally biased region" description="Low complexity" evidence="1">
    <location>
        <begin position="12"/>
        <end position="30"/>
    </location>
</feature>
<sequence length="212" mass="23460">MQSRQGFPTPSPSSSSSPPSSPPTLAASTPEQDCEIVPSNQGAYPSSSASSTPTLAATNRDSESDPFDLDDEASRSVRGSPTLWSTPLPALYRRRVPATRQQNERALNVIRSPRFTAEMPPSQYYPPEQVHPDGSRGACFNCARCGWECQQSTHDEFRKATSDLQDYVWGREWDELQADQKFLELTAIVRIVMRAMTAEQLLDAAYEESGLL</sequence>
<proteinExistence type="predicted"/>
<dbReference type="Proteomes" id="UP000037136">
    <property type="component" value="Unassembled WGS sequence"/>
</dbReference>
<comment type="caution">
    <text evidence="2">The sequence shown here is derived from an EMBL/GenBank/DDBJ whole genome shotgun (WGS) entry which is preliminary data.</text>
</comment>
<gene>
    <name evidence="2" type="ORF">XA68_11168</name>
</gene>
<evidence type="ECO:0000256" key="1">
    <source>
        <dbReference type="SAM" id="MobiDB-lite"/>
    </source>
</evidence>